<comment type="caution">
    <text evidence="2">The sequence shown here is derived from an EMBL/GenBank/DDBJ whole genome shotgun (WGS) entry which is preliminary data.</text>
</comment>
<evidence type="ECO:0000256" key="1">
    <source>
        <dbReference type="SAM" id="SignalP"/>
    </source>
</evidence>
<accession>A0A9W6RYN5</accession>
<evidence type="ECO:0000313" key="3">
    <source>
        <dbReference type="Proteomes" id="UP001165074"/>
    </source>
</evidence>
<evidence type="ECO:0008006" key="4">
    <source>
        <dbReference type="Google" id="ProtNLM"/>
    </source>
</evidence>
<reference evidence="2" key="1">
    <citation type="submission" date="2023-03" db="EMBL/GenBank/DDBJ databases">
        <title>Actinoallomurus iriomotensis NBRC 103684.</title>
        <authorList>
            <person name="Ichikawa N."/>
            <person name="Sato H."/>
            <person name="Tonouchi N."/>
        </authorList>
    </citation>
    <scope>NUCLEOTIDE SEQUENCE</scope>
    <source>
        <strain evidence="2">NBRC 103684</strain>
    </source>
</reference>
<dbReference type="RefSeq" id="WP_285566296.1">
    <property type="nucleotide sequence ID" value="NZ_BSTK01000001.1"/>
</dbReference>
<dbReference type="InterPro" id="IPR021345">
    <property type="entry name" value="DUF2961"/>
</dbReference>
<proteinExistence type="predicted"/>
<dbReference type="EMBL" id="BSTK01000001">
    <property type="protein sequence ID" value="GLY82557.1"/>
    <property type="molecule type" value="Genomic_DNA"/>
</dbReference>
<feature type="signal peptide" evidence="1">
    <location>
        <begin position="1"/>
        <end position="27"/>
    </location>
</feature>
<dbReference type="Gene3D" id="2.60.120.260">
    <property type="entry name" value="Galactose-binding domain-like"/>
    <property type="match status" value="1"/>
</dbReference>
<sequence>MRPRLRRLAVLLLAAGTLTGVTTHAQAAPANAKGPVGWDLYRHPDRLARLTTGVQTKQFSSFDRTGGNNDGFNGTYSCLRTTADGCVIAEHDGAGEVDAIWFTRDEGDVRATGNITITLDGRDVVHASLQDLVDGKVGAPFVNPLVANADQTSGGVYVEVPMPFRHSMRITTDKNPIFYHVTYRTFADDAGVRTFDPSDHATDVIAKLKAAGTRDPKAPLPGARTRKSALRLAPGATTTLARATGAGELSALRLTLPQAEPVSAHSSVEDDGRAFGANGSSTFTVKVDPANTGVRLTRRYDPGIGHQRASITVDGQDAGQWGPTEPKGIGEWAEESVELPASLTAGKSTLTIKNTFISSDFDFNEFTYWADSHVGGSLTRTDTVDVGDTADEAAHGYAITGQTWQGDRVYAYPLSDDQLARLHTAQQLLQGLRVRITFDGKRTVDSPLGEFFGSGFAVAPVRTLFTGIDPAAHSYAAWWPMPYRHDATVELYNGSPLAVTAGDAEVTSGRHVMTGEGYFRTQSRSGATENGKDWTYLQATGQGKFVGVVSSMRGPASRAFLEGDERVYTDGSRSPQIHGTGTEDFYQSGWYFNRDTYTEPFNGDPAHLTATTGCAAGSDCTGAYRFMINEAVPFGSAITFGIEHGPGDDVAANYSTTAFWYGQDSDASRRTDTLTLGDAASEKAHGYTGTAPPTIVSSTFEGTNTALTANVRPATTPVTFRLAVDPANRGVTLLRTSDQNTPYQHAKVSVNGHSLPDWLQPLGNTTHRWLDDTYQVPASVTAGRRSITVTLTPDGPPWSAASYQAWSNR</sequence>
<protein>
    <recommendedName>
        <fullName evidence="4">DUF2961 domain-containing protein</fullName>
    </recommendedName>
</protein>
<dbReference type="Pfam" id="PF11175">
    <property type="entry name" value="DUF2961"/>
    <property type="match status" value="1"/>
</dbReference>
<gene>
    <name evidence="2" type="ORF">Airi02_004890</name>
</gene>
<dbReference type="Proteomes" id="UP001165074">
    <property type="component" value="Unassembled WGS sequence"/>
</dbReference>
<feature type="chain" id="PRO_5040751348" description="DUF2961 domain-containing protein" evidence="1">
    <location>
        <begin position="28"/>
        <end position="809"/>
    </location>
</feature>
<keyword evidence="3" id="KW-1185">Reference proteome</keyword>
<evidence type="ECO:0000313" key="2">
    <source>
        <dbReference type="EMBL" id="GLY82557.1"/>
    </source>
</evidence>
<organism evidence="2 3">
    <name type="scientific">Actinoallomurus iriomotensis</name>
    <dbReference type="NCBI Taxonomy" id="478107"/>
    <lineage>
        <taxon>Bacteria</taxon>
        <taxon>Bacillati</taxon>
        <taxon>Actinomycetota</taxon>
        <taxon>Actinomycetes</taxon>
        <taxon>Streptosporangiales</taxon>
        <taxon>Thermomonosporaceae</taxon>
        <taxon>Actinoallomurus</taxon>
    </lineage>
</organism>
<keyword evidence="1" id="KW-0732">Signal</keyword>
<dbReference type="Gene3D" id="2.60.120.1390">
    <property type="match status" value="3"/>
</dbReference>
<dbReference type="AlphaFoldDB" id="A0A9W6RYN5"/>
<name>A0A9W6RYN5_9ACTN</name>